<dbReference type="EMBL" id="GECL01002296">
    <property type="protein sequence ID" value="JAP03828.1"/>
    <property type="molecule type" value="Transcribed_RNA"/>
</dbReference>
<accession>A0A0V0G6Z2</accession>
<evidence type="ECO:0000256" key="1">
    <source>
        <dbReference type="ARBA" id="ARBA00022441"/>
    </source>
</evidence>
<protein>
    <submittedName>
        <fullName evidence="3">Putative kelch repeat protein</fullName>
    </submittedName>
</protein>
<dbReference type="InterPro" id="IPR015915">
    <property type="entry name" value="Kelch-typ_b-propeller"/>
</dbReference>
<proteinExistence type="predicted"/>
<evidence type="ECO:0000313" key="3">
    <source>
        <dbReference type="EMBL" id="JAP03828.1"/>
    </source>
</evidence>
<dbReference type="PANTHER" id="PTHR46228:SF2">
    <property type="entry name" value="KELCH REPEAT PROTEIN (AFU_ORTHOLOGUE AFUA_4G14350)"/>
    <property type="match status" value="1"/>
</dbReference>
<dbReference type="InterPro" id="IPR011043">
    <property type="entry name" value="Gal_Oxase/kelch_b-propeller"/>
</dbReference>
<dbReference type="PANTHER" id="PTHR46228">
    <property type="entry name" value="KELCH DOMAIN-CONTAINING PROTEIN"/>
    <property type="match status" value="1"/>
</dbReference>
<feature type="non-terminal residue" evidence="3">
    <location>
        <position position="1"/>
    </location>
</feature>
<dbReference type="AlphaFoldDB" id="A0A0V0G6Z2"/>
<dbReference type="SUPFAM" id="SSF50965">
    <property type="entry name" value="Galactose oxidase, central domain"/>
    <property type="match status" value="1"/>
</dbReference>
<dbReference type="Gene3D" id="2.120.10.80">
    <property type="entry name" value="Kelch-type beta propeller"/>
    <property type="match status" value="2"/>
</dbReference>
<evidence type="ECO:0000256" key="2">
    <source>
        <dbReference type="ARBA" id="ARBA00022737"/>
    </source>
</evidence>
<keyword evidence="1" id="KW-0880">Kelch repeat</keyword>
<name>A0A0V0G6Z2_TRIDM</name>
<reference evidence="3" key="1">
    <citation type="journal article" date="2018" name="J. Proteomics">
        <title>Exploring the molecular complexity of Triatoma dimidiata sialome.</title>
        <authorList>
            <person name="Santiago P.B."/>
            <person name="de Araujo C.N."/>
            <person name="Charneau S."/>
            <person name="Bastos I.M.D."/>
            <person name="Assumpcao T.C.F."/>
            <person name="Queiroz R.M.L."/>
            <person name="Praca Y.R."/>
            <person name="Cordeiro T.M."/>
            <person name="Garcia C.H.S."/>
            <person name="da Silva I.G."/>
            <person name="Raiol T."/>
            <person name="Motta F.N."/>
            <person name="de Araujo Oliveira J.V."/>
            <person name="de Sousa M.V."/>
            <person name="Ribeiro J.M.C."/>
            <person name="de Santana J.M."/>
        </authorList>
    </citation>
    <scope>NUCLEOTIDE SEQUENCE</scope>
    <source>
        <strain evidence="3">Santander</strain>
        <tissue evidence="3">Salivary glands</tissue>
    </source>
</reference>
<organism evidence="3">
    <name type="scientific">Triatoma dimidiata</name>
    <name type="common">Kissing bug</name>
    <name type="synonym">Meccus dimidiatus</name>
    <dbReference type="NCBI Taxonomy" id="72491"/>
    <lineage>
        <taxon>Eukaryota</taxon>
        <taxon>Metazoa</taxon>
        <taxon>Ecdysozoa</taxon>
        <taxon>Arthropoda</taxon>
        <taxon>Hexapoda</taxon>
        <taxon>Insecta</taxon>
        <taxon>Pterygota</taxon>
        <taxon>Neoptera</taxon>
        <taxon>Paraneoptera</taxon>
        <taxon>Hemiptera</taxon>
        <taxon>Heteroptera</taxon>
        <taxon>Panheteroptera</taxon>
        <taxon>Cimicomorpha</taxon>
        <taxon>Reduviidae</taxon>
        <taxon>Triatominae</taxon>
        <taxon>Triatoma</taxon>
    </lineage>
</organism>
<dbReference type="Pfam" id="PF24681">
    <property type="entry name" value="Kelch_KLHDC2_KLHL20_DRC7"/>
    <property type="match status" value="1"/>
</dbReference>
<keyword evidence="2" id="KW-0677">Repeat</keyword>
<sequence>SIYKRVGHITVTYRHFIIVWGGFVGEKIGSVSVINAYCLPEQLWFYNCLTDVWTLRKSVGEVPAGSSGSTAVVHDDELYIFGGIEEAGDGGWTYNNKLYRLDICTLTWKRLVGSGRQPQRCDKSVGWYYNQRLYFFGGYGMRPSEPPYDFHYVIDNSESDRGWNNQFVCFDLATNSWIKLKAQGSRPSPRAAHSADVTGRLVYIFGGRIGEMRNNELFCLDMETLTWSHNLTDDTMHSATPAGRSWHTFNFVSPNRAILYGGLLKYGMPAMDFWECTIDSGQNIKWYRKKTTEPLCWHQAAYCATTGDLVIVGGVTTSPYDMGEEDHVDSMIVIHYQPKSLFRLSMDVILENDLLHLSPKLLESYIPETLMQLLRKRASQKRDPQEEL</sequence>